<evidence type="ECO:0000313" key="1">
    <source>
        <dbReference type="EMBL" id="KAI3796600.1"/>
    </source>
</evidence>
<organism evidence="1 2">
    <name type="scientific">Smallanthus sonchifolius</name>
    <dbReference type="NCBI Taxonomy" id="185202"/>
    <lineage>
        <taxon>Eukaryota</taxon>
        <taxon>Viridiplantae</taxon>
        <taxon>Streptophyta</taxon>
        <taxon>Embryophyta</taxon>
        <taxon>Tracheophyta</taxon>
        <taxon>Spermatophyta</taxon>
        <taxon>Magnoliopsida</taxon>
        <taxon>eudicotyledons</taxon>
        <taxon>Gunneridae</taxon>
        <taxon>Pentapetalae</taxon>
        <taxon>asterids</taxon>
        <taxon>campanulids</taxon>
        <taxon>Asterales</taxon>
        <taxon>Asteraceae</taxon>
        <taxon>Asteroideae</taxon>
        <taxon>Heliantheae alliance</taxon>
        <taxon>Millerieae</taxon>
        <taxon>Smallanthus</taxon>
    </lineage>
</organism>
<protein>
    <submittedName>
        <fullName evidence="1">Uncharacterized protein</fullName>
    </submittedName>
</protein>
<accession>A0ACB9HMX9</accession>
<reference evidence="2" key="1">
    <citation type="journal article" date="2022" name="Mol. Ecol. Resour.">
        <title>The genomes of chicory, endive, great burdock and yacon provide insights into Asteraceae palaeo-polyploidization history and plant inulin production.</title>
        <authorList>
            <person name="Fan W."/>
            <person name="Wang S."/>
            <person name="Wang H."/>
            <person name="Wang A."/>
            <person name="Jiang F."/>
            <person name="Liu H."/>
            <person name="Zhao H."/>
            <person name="Xu D."/>
            <person name="Zhang Y."/>
        </authorList>
    </citation>
    <scope>NUCLEOTIDE SEQUENCE [LARGE SCALE GENOMIC DNA]</scope>
    <source>
        <strain evidence="2">cv. Yunnan</strain>
    </source>
</reference>
<comment type="caution">
    <text evidence="1">The sequence shown here is derived from an EMBL/GenBank/DDBJ whole genome shotgun (WGS) entry which is preliminary data.</text>
</comment>
<gene>
    <name evidence="1" type="ORF">L1987_39278</name>
</gene>
<proteinExistence type="predicted"/>
<dbReference type="Proteomes" id="UP001056120">
    <property type="component" value="Linkage Group LG12"/>
</dbReference>
<name>A0ACB9HMX9_9ASTR</name>
<sequence length="367" mass="42096">MKKMKLAITNTQIVLNQKQNQVLVKIAVCLILIGFTYRFYISSLIQISPVIVADDDPKLPSPPPPTTVVSLTPSDQFPANDTGIQLGWLVIFTILQWFSTNVSLEAASLFQVEEAIEVYHDEEYRSKRWFFGSYNFTLSVIWSPFLLKANIFEDNDGHSLGAIELHLDELDSVWVNEFSNFNYIMISGGKWFLKTAIYYEKNTIIGCHNCNKKNLTEIAFGHAYRKALRTTVGFITKPNHKVYTFLQTTTPDHFENGEWNTGGYCNRTGPFKYGEVNMRDVDVIMRDIELEEFENAKELMNGSGLRLLDTTRLSLLRPDGHPWPYRGFHPFEGKDRDVHVQNDCLHWCLPGPIDSWNDLMTSLLLHG</sequence>
<evidence type="ECO:0000313" key="2">
    <source>
        <dbReference type="Proteomes" id="UP001056120"/>
    </source>
</evidence>
<reference evidence="1 2" key="2">
    <citation type="journal article" date="2022" name="Mol. Ecol. Resour.">
        <title>The genomes of chicory, endive, great burdock and yacon provide insights into Asteraceae paleo-polyploidization history and plant inulin production.</title>
        <authorList>
            <person name="Fan W."/>
            <person name="Wang S."/>
            <person name="Wang H."/>
            <person name="Wang A."/>
            <person name="Jiang F."/>
            <person name="Liu H."/>
            <person name="Zhao H."/>
            <person name="Xu D."/>
            <person name="Zhang Y."/>
        </authorList>
    </citation>
    <scope>NUCLEOTIDE SEQUENCE [LARGE SCALE GENOMIC DNA]</scope>
    <source>
        <strain evidence="2">cv. Yunnan</strain>
        <tissue evidence="1">Leaves</tissue>
    </source>
</reference>
<keyword evidence="2" id="KW-1185">Reference proteome</keyword>
<dbReference type="EMBL" id="CM042029">
    <property type="protein sequence ID" value="KAI3796600.1"/>
    <property type="molecule type" value="Genomic_DNA"/>
</dbReference>